<name>A0ABX0IPK4_9FLAO</name>
<gene>
    <name evidence="1" type="ORF">FIA58_008755</name>
</gene>
<sequence length="139" mass="15461">MKIFQKTVLIVALALFISCDKEEITTTDNLDSKALKTNKVTERTTEVFFDVYVELVDNNGNSVPASTLPGYGATNLETGVSYYDSRYEPGLFESLPIGTYRFYARDGYFDGASSAIVDVIPANETPEGWIIATLNYWSE</sequence>
<dbReference type="PROSITE" id="PS51257">
    <property type="entry name" value="PROKAR_LIPOPROTEIN"/>
    <property type="match status" value="1"/>
</dbReference>
<accession>A0ABX0IPK4</accession>
<protein>
    <recommendedName>
        <fullName evidence="3">Carboxypeptidase regulatory-like domain-containing protein</fullName>
    </recommendedName>
</protein>
<evidence type="ECO:0008006" key="3">
    <source>
        <dbReference type="Google" id="ProtNLM"/>
    </source>
</evidence>
<evidence type="ECO:0000313" key="1">
    <source>
        <dbReference type="EMBL" id="NHN25762.1"/>
    </source>
</evidence>
<dbReference type="EMBL" id="VEVQ02000005">
    <property type="protein sequence ID" value="NHN25762.1"/>
    <property type="molecule type" value="Genomic_DNA"/>
</dbReference>
<dbReference type="RefSeq" id="WP_140962105.1">
    <property type="nucleotide sequence ID" value="NZ_VEVQ02000005.1"/>
</dbReference>
<organism evidence="1 2">
    <name type="scientific">Flavobacterium jejuense</name>
    <dbReference type="NCBI Taxonomy" id="1544455"/>
    <lineage>
        <taxon>Bacteria</taxon>
        <taxon>Pseudomonadati</taxon>
        <taxon>Bacteroidota</taxon>
        <taxon>Flavobacteriia</taxon>
        <taxon>Flavobacteriales</taxon>
        <taxon>Flavobacteriaceae</taxon>
        <taxon>Flavobacterium</taxon>
    </lineage>
</organism>
<reference evidence="1 2" key="2">
    <citation type="submission" date="2020-02" db="EMBL/GenBank/DDBJ databases">
        <title>Flavobacterium profundi sp. nov., isolated from a deep-sea seamount.</title>
        <authorList>
            <person name="Zhang D.-C."/>
        </authorList>
    </citation>
    <scope>NUCLEOTIDE SEQUENCE [LARGE SCALE GENOMIC DNA]</scope>
    <source>
        <strain evidence="1 2">EC11</strain>
    </source>
</reference>
<dbReference type="Proteomes" id="UP000817854">
    <property type="component" value="Unassembled WGS sequence"/>
</dbReference>
<reference evidence="2" key="1">
    <citation type="submission" date="2019-05" db="EMBL/GenBank/DDBJ databases">
        <title>Flavobacterium profundi sp. nov., isolated from a deep-sea seamount.</title>
        <authorList>
            <person name="Zhang D.-C."/>
        </authorList>
    </citation>
    <scope>NUCLEOTIDE SEQUENCE [LARGE SCALE GENOMIC DNA]</scope>
    <source>
        <strain evidence="2">EC11</strain>
    </source>
</reference>
<evidence type="ECO:0000313" key="2">
    <source>
        <dbReference type="Proteomes" id="UP000817854"/>
    </source>
</evidence>
<keyword evidence="2" id="KW-1185">Reference proteome</keyword>
<comment type="caution">
    <text evidence="1">The sequence shown here is derived from an EMBL/GenBank/DDBJ whole genome shotgun (WGS) entry which is preliminary data.</text>
</comment>
<proteinExistence type="predicted"/>